<dbReference type="FunFam" id="3.10.20.310:FF:000016">
    <property type="entry name" value="Outer membrane OMP85 family protein"/>
    <property type="match status" value="1"/>
</dbReference>
<comment type="similarity">
    <text evidence="2">Belongs to the SAM50/omp85 family.</text>
</comment>
<evidence type="ECO:0000256" key="1">
    <source>
        <dbReference type="ARBA" id="ARBA00004374"/>
    </source>
</evidence>
<dbReference type="InterPro" id="IPR000184">
    <property type="entry name" value="Bac_surfAg_D15"/>
</dbReference>
<dbReference type="GO" id="GO:0009707">
    <property type="term" value="C:chloroplast outer membrane"/>
    <property type="evidence" value="ECO:0007669"/>
    <property type="project" value="UniProtKB-SubCell"/>
</dbReference>
<dbReference type="FunFam" id="2.40.160.50:FF:000005">
    <property type="entry name" value="Outer membrane OMP85 family protein"/>
    <property type="match status" value="1"/>
</dbReference>
<keyword evidence="5" id="KW-1002">Plastid outer membrane</keyword>
<keyword evidence="4" id="KW-0812">Transmembrane</keyword>
<dbReference type="PANTHER" id="PTHR12815:SF18">
    <property type="entry name" value="SORTING AND ASSEMBLY MACHINERY COMPONENT 50 HOMOLOG"/>
    <property type="match status" value="1"/>
</dbReference>
<comment type="subcellular location">
    <subcellularLocation>
        <location evidence="1">Mitochondrion outer membrane</location>
        <topology evidence="1">Multi-pass membrane protein</topology>
    </subcellularLocation>
    <subcellularLocation>
        <location evidence="7">Plastid</location>
        <location evidence="7">Chloroplast outer membrane</location>
    </subcellularLocation>
</comment>
<dbReference type="EMBL" id="JAKOGI010001548">
    <property type="protein sequence ID" value="KAJ8425081.1"/>
    <property type="molecule type" value="Genomic_DNA"/>
</dbReference>
<sequence length="530" mass="58529">MAVSSGDLHDDSPNSGDPLAGDEQYEDEEDDESEGEEEEEEEEEVEAPATAKSKLQSDKAKMMKLMNRLKSEPVTLRVHDVIIKGNTKTKNSVIEAEIVDELKKANTLQEIFQAAAIANARLRQLEIFDSISLMVDAGPPELPGTANVVVEVSEIKRPLAGEIALFTKPGARSLTLGGGLKLRNLFGFADLWDGFVSYGWDQTTEVSAGVSLPRLRHWATPVFARVSLLCQDWLKSSSYKEQALGLGLGLLSTRNHELLCNLTWRTITDPLQMAGMSVRRQLGHSLVSSFKYTFKVDSRDSLVRPTQGYAFSSTTLLAGLYPDIRSTRFVRQEFDLRYAFPLGFFHTALNVGASAGVIFPWGKGFLERPSPLPDRFFMGGNSSLVCSLGGPSSLLGFKCRGLGPTELRRQTKDKSDGDSSSVPERDAIGGDLAVAAFADLSFDLPLRVFRQAGIHGHLFAYAGNLVKLTENEWRQFSMQNFMQSFRSTVGCGIIVPTKLFRMEVNYCHVVRQFEYDHGKTGVQFSFSAPL</sequence>
<feature type="compositionally biased region" description="Acidic residues" evidence="8">
    <location>
        <begin position="23"/>
        <end position="46"/>
    </location>
</feature>
<dbReference type="GO" id="GO:0005741">
    <property type="term" value="C:mitochondrial outer membrane"/>
    <property type="evidence" value="ECO:0007669"/>
    <property type="project" value="UniProtKB-SubCell"/>
</dbReference>
<evidence type="ECO:0000256" key="6">
    <source>
        <dbReference type="ARBA" id="ARBA00023136"/>
    </source>
</evidence>
<evidence type="ECO:0000256" key="3">
    <source>
        <dbReference type="ARBA" id="ARBA00022452"/>
    </source>
</evidence>
<name>A0A9Q1GQJ7_9CARY</name>
<evidence type="ECO:0000313" key="10">
    <source>
        <dbReference type="EMBL" id="KAJ8425081.1"/>
    </source>
</evidence>
<dbReference type="PANTHER" id="PTHR12815">
    <property type="entry name" value="SORTING AND ASSEMBLY MACHINERY SAMM50 PROTEIN FAMILY MEMBER"/>
    <property type="match status" value="1"/>
</dbReference>
<feature type="domain" description="Bacterial surface antigen (D15)" evidence="9">
    <location>
        <begin position="187"/>
        <end position="526"/>
    </location>
</feature>
<keyword evidence="5" id="KW-0934">Plastid</keyword>
<dbReference type="Gene3D" id="2.40.160.50">
    <property type="entry name" value="membrane protein fhac: a member of the omp85/tpsb transporter family"/>
    <property type="match status" value="1"/>
</dbReference>
<dbReference type="Pfam" id="PF01103">
    <property type="entry name" value="Omp85"/>
    <property type="match status" value="1"/>
</dbReference>
<evidence type="ECO:0000256" key="4">
    <source>
        <dbReference type="ARBA" id="ARBA00022692"/>
    </source>
</evidence>
<reference evidence="10" key="1">
    <citation type="submission" date="2022-04" db="EMBL/GenBank/DDBJ databases">
        <title>Carnegiea gigantea Genome sequencing and assembly v2.</title>
        <authorList>
            <person name="Copetti D."/>
            <person name="Sanderson M.J."/>
            <person name="Burquez A."/>
            <person name="Wojciechowski M.F."/>
        </authorList>
    </citation>
    <scope>NUCLEOTIDE SEQUENCE</scope>
    <source>
        <strain evidence="10">SGP5-SGP5p</strain>
        <tissue evidence="10">Aerial part</tissue>
    </source>
</reference>
<evidence type="ECO:0000256" key="5">
    <source>
        <dbReference type="ARBA" id="ARBA00022805"/>
    </source>
</evidence>
<keyword evidence="11" id="KW-1185">Reference proteome</keyword>
<gene>
    <name evidence="10" type="ORF">Cgig2_034017</name>
</gene>
<keyword evidence="3" id="KW-1134">Transmembrane beta strand</keyword>
<evidence type="ECO:0000259" key="9">
    <source>
        <dbReference type="Pfam" id="PF01103"/>
    </source>
</evidence>
<accession>A0A9Q1GQJ7</accession>
<evidence type="ECO:0000256" key="2">
    <source>
        <dbReference type="ARBA" id="ARBA00010913"/>
    </source>
</evidence>
<evidence type="ECO:0000256" key="8">
    <source>
        <dbReference type="SAM" id="MobiDB-lite"/>
    </source>
</evidence>
<dbReference type="Gene3D" id="3.10.20.310">
    <property type="entry name" value="membrane protein fhac"/>
    <property type="match status" value="1"/>
</dbReference>
<dbReference type="Proteomes" id="UP001153076">
    <property type="component" value="Unassembled WGS sequence"/>
</dbReference>
<comment type="caution">
    <text evidence="10">The sequence shown here is derived from an EMBL/GenBank/DDBJ whole genome shotgun (WGS) entry which is preliminary data.</text>
</comment>
<evidence type="ECO:0000256" key="7">
    <source>
        <dbReference type="ARBA" id="ARBA00024013"/>
    </source>
</evidence>
<keyword evidence="6" id="KW-0472">Membrane</keyword>
<dbReference type="OrthoDB" id="1724197at2759"/>
<dbReference type="InterPro" id="IPR039910">
    <property type="entry name" value="D15-like"/>
</dbReference>
<feature type="region of interest" description="Disordered" evidence="8">
    <location>
        <begin position="1"/>
        <end position="58"/>
    </location>
</feature>
<evidence type="ECO:0000313" key="11">
    <source>
        <dbReference type="Proteomes" id="UP001153076"/>
    </source>
</evidence>
<organism evidence="10 11">
    <name type="scientific">Carnegiea gigantea</name>
    <dbReference type="NCBI Taxonomy" id="171969"/>
    <lineage>
        <taxon>Eukaryota</taxon>
        <taxon>Viridiplantae</taxon>
        <taxon>Streptophyta</taxon>
        <taxon>Embryophyta</taxon>
        <taxon>Tracheophyta</taxon>
        <taxon>Spermatophyta</taxon>
        <taxon>Magnoliopsida</taxon>
        <taxon>eudicotyledons</taxon>
        <taxon>Gunneridae</taxon>
        <taxon>Pentapetalae</taxon>
        <taxon>Caryophyllales</taxon>
        <taxon>Cactineae</taxon>
        <taxon>Cactaceae</taxon>
        <taxon>Cactoideae</taxon>
        <taxon>Echinocereeae</taxon>
        <taxon>Carnegiea</taxon>
    </lineage>
</organism>
<proteinExistence type="inferred from homology"/>
<dbReference type="AlphaFoldDB" id="A0A9Q1GQJ7"/>
<protein>
    <recommendedName>
        <fullName evidence="9">Bacterial surface antigen (D15) domain-containing protein</fullName>
    </recommendedName>
</protein>